<feature type="transmembrane region" description="Helical" evidence="9">
    <location>
        <begin position="407"/>
        <end position="429"/>
    </location>
</feature>
<accession>A0A8A4J8K5</accession>
<dbReference type="GO" id="GO:0015990">
    <property type="term" value="P:electron transport coupled proton transport"/>
    <property type="evidence" value="ECO:0007669"/>
    <property type="project" value="TreeGrafter"/>
</dbReference>
<geneLocation type="mitochondrion" evidence="11"/>
<evidence type="ECO:0000256" key="5">
    <source>
        <dbReference type="ARBA" id="ARBA00022989"/>
    </source>
</evidence>
<keyword evidence="6 9" id="KW-0472">Membrane</keyword>
<dbReference type="PANTHER" id="PTHR42829">
    <property type="entry name" value="NADH-UBIQUINONE OXIDOREDUCTASE CHAIN 5"/>
    <property type="match status" value="1"/>
</dbReference>
<keyword evidence="5 9" id="KW-1133">Transmembrane helix</keyword>
<evidence type="ECO:0000256" key="9">
    <source>
        <dbReference type="SAM" id="Phobius"/>
    </source>
</evidence>
<sequence length="553" mass="65978">MFIVSMYMFIFNMISWILSMNLFLNNYKIIIEWNMININSFKMIFIMYFDWMSLMFFSTVLMISSLVILYSMSYMKMDNSIKRFMMLIMIFVLSMMLMIISPNMISILLGWDGLGLSSYCLVCYYMNKKSFNSSMITILMNRIGDIMVLMLISLFLKFGSWNFMLMNKLNFMLMIFIMIAAITKSAQIPFSMWLPLAMAAPTPISSLVHSSTLVTAGVYLMIRFNFLFNKNFLFILMIFSSITMMMASTSANAEFDLKKIIALSTLSQLGLMIFTISLNLPKVSFFHLTTHAMFKSLLFLCSGIMIHNYFNHQDIRLMSFMNLNIPFINMIFNISSLTLCGMPFLSGFYSKDLIIEMFIMNKFNWLMFLLMYMSMGLTTSYTFRLIFYISLKNLKIYKYNFYSSFNLMNYSIILLLFMSMFYGSMINWIIFSSLNVIFMPYYLKIFIWIIIIINIMIGLIIPMMKIKIYNFKFMKFLFMYFNFMWFLNNMYMNNKILSFNNKLIFFSESWIELMSSKLFLYKMKTLYKYKIFNLNFFNMILLMMYMMLMIFMM</sequence>
<comment type="function">
    <text evidence="1">Core subunit of the mitochondrial membrane respiratory chain NADH dehydrogenase (Complex I) that is believed to belong to the minimal assembly required for catalysis. Complex I functions in the transfer of electrons from NADH to the respiratory chain. The immediate electron acceptor for the enzyme is believed to be ubiquinone.</text>
</comment>
<evidence type="ECO:0000256" key="7">
    <source>
        <dbReference type="ARBA" id="ARBA00031027"/>
    </source>
</evidence>
<dbReference type="PANTHER" id="PTHR42829:SF2">
    <property type="entry name" value="NADH-UBIQUINONE OXIDOREDUCTASE CHAIN 5"/>
    <property type="match status" value="1"/>
</dbReference>
<organism evidence="11">
    <name type="scientific">Psyttalia lounsburyi</name>
    <dbReference type="NCBI Taxonomy" id="405760"/>
    <lineage>
        <taxon>Eukaryota</taxon>
        <taxon>Metazoa</taxon>
        <taxon>Ecdysozoa</taxon>
        <taxon>Arthropoda</taxon>
        <taxon>Hexapoda</taxon>
        <taxon>Insecta</taxon>
        <taxon>Pterygota</taxon>
        <taxon>Neoptera</taxon>
        <taxon>Endopterygota</taxon>
        <taxon>Hymenoptera</taxon>
        <taxon>Apocrita</taxon>
        <taxon>Ichneumonoidea</taxon>
        <taxon>Braconidae</taxon>
        <taxon>Opiinae</taxon>
        <taxon>Psyttalia</taxon>
    </lineage>
</organism>
<dbReference type="PRINTS" id="PR01434">
    <property type="entry name" value="NADHDHGNASE5"/>
</dbReference>
<evidence type="ECO:0000259" key="10">
    <source>
        <dbReference type="Pfam" id="PF00361"/>
    </source>
</evidence>
<dbReference type="Pfam" id="PF00361">
    <property type="entry name" value="Proton_antipo_M"/>
    <property type="match status" value="1"/>
</dbReference>
<keyword evidence="4 9" id="KW-0812">Transmembrane</keyword>
<comment type="catalytic activity">
    <reaction evidence="8">
        <text>a ubiquinone + NADH + 5 H(+)(in) = a ubiquinol + NAD(+) + 4 H(+)(out)</text>
        <dbReference type="Rhea" id="RHEA:29091"/>
        <dbReference type="Rhea" id="RHEA-COMP:9565"/>
        <dbReference type="Rhea" id="RHEA-COMP:9566"/>
        <dbReference type="ChEBI" id="CHEBI:15378"/>
        <dbReference type="ChEBI" id="CHEBI:16389"/>
        <dbReference type="ChEBI" id="CHEBI:17976"/>
        <dbReference type="ChEBI" id="CHEBI:57540"/>
        <dbReference type="ChEBI" id="CHEBI:57945"/>
        <dbReference type="EC" id="7.1.1.2"/>
    </reaction>
</comment>
<dbReference type="GO" id="GO:0008137">
    <property type="term" value="F:NADH dehydrogenase (ubiquinone) activity"/>
    <property type="evidence" value="ECO:0007669"/>
    <property type="project" value="UniProtKB-EC"/>
</dbReference>
<evidence type="ECO:0000313" key="11">
    <source>
        <dbReference type="EMBL" id="QTC30734.1"/>
    </source>
</evidence>
<dbReference type="InterPro" id="IPR001750">
    <property type="entry name" value="ND/Mrp_TM"/>
</dbReference>
<feature type="transmembrane region" description="Helical" evidence="9">
    <location>
        <begin position="6"/>
        <end position="24"/>
    </location>
</feature>
<feature type="transmembrane region" description="Helical" evidence="9">
    <location>
        <begin position="323"/>
        <end position="345"/>
    </location>
</feature>
<feature type="transmembrane region" description="Helical" evidence="9">
    <location>
        <begin position="365"/>
        <end position="387"/>
    </location>
</feature>
<dbReference type="EC" id="7.1.1.2" evidence="3"/>
<evidence type="ECO:0000256" key="8">
    <source>
        <dbReference type="ARBA" id="ARBA00049551"/>
    </source>
</evidence>
<feature type="transmembrane region" description="Helical" evidence="9">
    <location>
        <begin position="441"/>
        <end position="461"/>
    </location>
</feature>
<keyword evidence="11" id="KW-0496">Mitochondrion</keyword>
<evidence type="ECO:0000256" key="2">
    <source>
        <dbReference type="ARBA" id="ARBA00004141"/>
    </source>
</evidence>
<evidence type="ECO:0000256" key="6">
    <source>
        <dbReference type="ARBA" id="ARBA00023136"/>
    </source>
</evidence>
<reference evidence="11" key="1">
    <citation type="journal article" name="Insects">
        <title>New Mitochondrial Gene Rearrangement in Psyttalia concolor, P. humilis and P. lounsburyi (Hymenoptera: Braconidae), Three Parasitoid Species of Economic Interest.</title>
        <authorList>
            <person name="Powell C."/>
            <person name="Caleca V."/>
            <person name="Rhode C."/>
            <person name="Teixeira da Costa L."/>
            <person name="van Asch B."/>
        </authorList>
    </citation>
    <scope>NUCLEOTIDE SEQUENCE</scope>
</reference>
<comment type="subcellular location">
    <subcellularLocation>
        <location evidence="2">Membrane</location>
        <topology evidence="2">Multi-pass membrane protein</topology>
    </subcellularLocation>
</comment>
<feature type="transmembrane region" description="Helical" evidence="9">
    <location>
        <begin position="532"/>
        <end position="552"/>
    </location>
</feature>
<feature type="transmembrane region" description="Helical" evidence="9">
    <location>
        <begin position="503"/>
        <end position="520"/>
    </location>
</feature>
<name>A0A8A4J8K5_9HYME</name>
<feature type="transmembrane region" description="Helical" evidence="9">
    <location>
        <begin position="84"/>
        <end position="101"/>
    </location>
</feature>
<evidence type="ECO:0000256" key="3">
    <source>
        <dbReference type="ARBA" id="ARBA00012944"/>
    </source>
</evidence>
<dbReference type="GO" id="GO:0003954">
    <property type="term" value="F:NADH dehydrogenase activity"/>
    <property type="evidence" value="ECO:0007669"/>
    <property type="project" value="TreeGrafter"/>
</dbReference>
<evidence type="ECO:0000256" key="4">
    <source>
        <dbReference type="ARBA" id="ARBA00022692"/>
    </source>
</evidence>
<feature type="transmembrane region" description="Helical" evidence="9">
    <location>
        <begin position="292"/>
        <end position="311"/>
    </location>
</feature>
<feature type="transmembrane region" description="Helical" evidence="9">
    <location>
        <begin position="55"/>
        <end position="72"/>
    </location>
</feature>
<feature type="transmembrane region" description="Helical" evidence="9">
    <location>
        <begin position="473"/>
        <end position="491"/>
    </location>
</feature>
<feature type="transmembrane region" description="Helical" evidence="9">
    <location>
        <begin position="260"/>
        <end position="280"/>
    </location>
</feature>
<dbReference type="InterPro" id="IPR003945">
    <property type="entry name" value="NU5C-like"/>
</dbReference>
<dbReference type="AlphaFoldDB" id="A0A8A4J8K5"/>
<proteinExistence type="predicted"/>
<evidence type="ECO:0000256" key="1">
    <source>
        <dbReference type="ARBA" id="ARBA00003257"/>
    </source>
</evidence>
<dbReference type="EMBL" id="MW279214">
    <property type="protein sequence ID" value="QTC30734.1"/>
    <property type="molecule type" value="Genomic_DNA"/>
</dbReference>
<dbReference type="GO" id="GO:0016020">
    <property type="term" value="C:membrane"/>
    <property type="evidence" value="ECO:0007669"/>
    <property type="project" value="UniProtKB-SubCell"/>
</dbReference>
<feature type="transmembrane region" description="Helical" evidence="9">
    <location>
        <begin position="171"/>
        <end position="194"/>
    </location>
</feature>
<feature type="domain" description="NADH:quinone oxidoreductase/Mrp antiporter transmembrane" evidence="10">
    <location>
        <begin position="101"/>
        <end position="371"/>
    </location>
</feature>
<dbReference type="GO" id="GO:0042773">
    <property type="term" value="P:ATP synthesis coupled electron transport"/>
    <property type="evidence" value="ECO:0007669"/>
    <property type="project" value="InterPro"/>
</dbReference>
<gene>
    <name evidence="11" type="primary">ND5</name>
</gene>
<feature type="transmembrane region" description="Helical" evidence="9">
    <location>
        <begin position="232"/>
        <end position="253"/>
    </location>
</feature>
<protein>
    <recommendedName>
        <fullName evidence="3">NADH:ubiquinone reductase (H(+)-translocating)</fullName>
        <ecNumber evidence="3">7.1.1.2</ecNumber>
    </recommendedName>
    <alternativeName>
        <fullName evidence="7">NADH dehydrogenase subunit 5</fullName>
    </alternativeName>
</protein>